<proteinExistence type="predicted"/>
<feature type="signal peptide" evidence="1">
    <location>
        <begin position="1"/>
        <end position="20"/>
    </location>
</feature>
<evidence type="ECO:0000313" key="2">
    <source>
        <dbReference type="EMBL" id="EJD64861.1"/>
    </source>
</evidence>
<dbReference type="EMBL" id="AGZS01000003">
    <property type="protein sequence ID" value="EJD64861.1"/>
    <property type="molecule type" value="Genomic_DNA"/>
</dbReference>
<dbReference type="HOGENOM" id="CLU_2685753_0_0_11"/>
<dbReference type="PROSITE" id="PS51257">
    <property type="entry name" value="PROKAR_LIPOPROTEIN"/>
    <property type="match status" value="1"/>
</dbReference>
<organism evidence="2 3">
    <name type="scientific">Scardovia wiggsiae F0424</name>
    <dbReference type="NCBI Taxonomy" id="857290"/>
    <lineage>
        <taxon>Bacteria</taxon>
        <taxon>Bacillati</taxon>
        <taxon>Actinomycetota</taxon>
        <taxon>Actinomycetes</taxon>
        <taxon>Bifidobacteriales</taxon>
        <taxon>Bifidobacteriaceae</taxon>
        <taxon>Scardovia</taxon>
    </lineage>
</organism>
<reference evidence="2 3" key="1">
    <citation type="submission" date="2012-01" db="EMBL/GenBank/DDBJ databases">
        <title>The Genome Sequence of Scardovia wiggsiae F0424.</title>
        <authorList>
            <consortium name="The Broad Institute Genome Sequencing Platform"/>
            <person name="Earl A."/>
            <person name="Ward D."/>
            <person name="Feldgarden M."/>
            <person name="Gevers D."/>
            <person name="Izard J."/>
            <person name="Ganesan A."/>
            <person name="Baranova O.V."/>
            <person name="Blanton J.M."/>
            <person name="Tanner A.C."/>
            <person name="Mathney J."/>
            <person name="Dewhirst F.E."/>
            <person name="Young S.K."/>
            <person name="Zeng Q."/>
            <person name="Gargeya S."/>
            <person name="Fitzgerald M."/>
            <person name="Haas B."/>
            <person name="Abouelleil A."/>
            <person name="Alvarado L."/>
            <person name="Arachchi H.M."/>
            <person name="Berlin A."/>
            <person name="Chapman S.B."/>
            <person name="Gearin G."/>
            <person name="Goldberg J."/>
            <person name="Griggs A."/>
            <person name="Gujja S."/>
            <person name="Hansen M."/>
            <person name="Heiman D."/>
            <person name="Howarth C."/>
            <person name="Larimer J."/>
            <person name="Lui A."/>
            <person name="MacDonald P.J.P."/>
            <person name="McCowen C."/>
            <person name="Montmayeur A."/>
            <person name="Murphy C."/>
            <person name="Neiman D."/>
            <person name="Pearson M."/>
            <person name="Priest M."/>
            <person name="Roberts A."/>
            <person name="Saif S."/>
            <person name="Shea T."/>
            <person name="Sisk P."/>
            <person name="Stolte C."/>
            <person name="Sykes S."/>
            <person name="Wortman J."/>
            <person name="Nusbaum C."/>
            <person name="Birren B."/>
        </authorList>
    </citation>
    <scope>NUCLEOTIDE SEQUENCE [LARGE SCALE GENOMIC DNA]</scope>
    <source>
        <strain evidence="2 3">F0424</strain>
    </source>
</reference>
<evidence type="ECO:0000313" key="3">
    <source>
        <dbReference type="Proteomes" id="UP000006415"/>
    </source>
</evidence>
<evidence type="ECO:0000256" key="1">
    <source>
        <dbReference type="SAM" id="SignalP"/>
    </source>
</evidence>
<comment type="caution">
    <text evidence="2">The sequence shown here is derived from an EMBL/GenBank/DDBJ whole genome shotgun (WGS) entry which is preliminary data.</text>
</comment>
<sequence>MKGKTGACPLRMAASITALCSIMLSGCGPNATKVTGFSRIKLSQYDYALHAGSQRSDRHMGNTAYTIFIDKYFL</sequence>
<dbReference type="AlphaFoldDB" id="J0X0G0"/>
<gene>
    <name evidence="2" type="ORF">HMPREF9156_00736</name>
</gene>
<protein>
    <submittedName>
        <fullName evidence="2">Uncharacterized protein</fullName>
    </submittedName>
</protein>
<feature type="chain" id="PRO_5039469476" evidence="1">
    <location>
        <begin position="21"/>
        <end position="74"/>
    </location>
</feature>
<keyword evidence="3" id="KW-1185">Reference proteome</keyword>
<accession>J0X0G0</accession>
<dbReference type="Proteomes" id="UP000006415">
    <property type="component" value="Unassembled WGS sequence"/>
</dbReference>
<name>J0X0G0_9BIFI</name>
<keyword evidence="1" id="KW-0732">Signal</keyword>